<dbReference type="VEuPathDB" id="FungiDB:Bcin02g06350"/>
<sequence length="307" mass="34624">MEVNQIASTSALLENVAPISSGKLHDNTARILGKIVDFYHLPDWMQKDAHITRGYRAETKSFRACFHSLWYLHNESVNTWSHLISGTAFLAMLLWSFLPALHGQYDIPAGPLNAVRCQLVATAICLYLSAFYHCVSCHSFHVSKICLKLDYLGIVLNISFTWISAIYFGLYGHRELTRWYITQICICACITFWVMLSPKMDGPQTALWRSIAFLSLGASGFAPMIHAALMDHISLKNFPLFYMITSTILFLTGTAVYVTRTPEKYWPGVFDVWGASHQIFHVLVNIAQISHILGLIEALTKLSEISN</sequence>
<feature type="binding site" evidence="5">
    <location>
        <position position="133"/>
    </location>
    <ligand>
        <name>Zn(2+)</name>
        <dbReference type="ChEBI" id="CHEBI:29105"/>
    </ligand>
</feature>
<comment type="subcellular location">
    <subcellularLocation>
        <location evidence="1">Membrane</location>
        <topology evidence="1">Multi-pass membrane protein</topology>
    </subcellularLocation>
</comment>
<dbReference type="AlphaFoldDB" id="A0A384J9P5"/>
<evidence type="ECO:0000256" key="2">
    <source>
        <dbReference type="ARBA" id="ARBA00022692"/>
    </source>
</evidence>
<feature type="binding site" evidence="5">
    <location>
        <position position="281"/>
    </location>
    <ligand>
        <name>Zn(2+)</name>
        <dbReference type="ChEBI" id="CHEBI:29105"/>
    </ligand>
</feature>
<evidence type="ECO:0000313" key="8">
    <source>
        <dbReference type="Proteomes" id="UP000001798"/>
    </source>
</evidence>
<keyword evidence="4 6" id="KW-0472">Membrane</keyword>
<dbReference type="Proteomes" id="UP000001798">
    <property type="component" value="Chromosome 2"/>
</dbReference>
<dbReference type="EMBL" id="CP009806">
    <property type="protein sequence ID" value="ATZ47345.1"/>
    <property type="molecule type" value="Genomic_DNA"/>
</dbReference>
<dbReference type="PANTHER" id="PTHR20855">
    <property type="entry name" value="ADIPOR/PROGESTIN RECEPTOR-RELATED"/>
    <property type="match status" value="1"/>
</dbReference>
<dbReference type="GO" id="GO:0038023">
    <property type="term" value="F:signaling receptor activity"/>
    <property type="evidence" value="ECO:0007669"/>
    <property type="project" value="TreeGrafter"/>
</dbReference>
<evidence type="ECO:0000256" key="4">
    <source>
        <dbReference type="ARBA" id="ARBA00023136"/>
    </source>
</evidence>
<dbReference type="GO" id="GO:0006882">
    <property type="term" value="P:intracellular zinc ion homeostasis"/>
    <property type="evidence" value="ECO:0007669"/>
    <property type="project" value="TreeGrafter"/>
</dbReference>
<keyword evidence="2 6" id="KW-0812">Transmembrane</keyword>
<reference evidence="7 8" key="1">
    <citation type="journal article" date="2011" name="PLoS Genet.">
        <title>Genomic analysis of the necrotrophic fungal pathogens Sclerotinia sclerotiorum and Botrytis cinerea.</title>
        <authorList>
            <person name="Amselem J."/>
            <person name="Cuomo C.A."/>
            <person name="van Kan J.A."/>
            <person name="Viaud M."/>
            <person name="Benito E.P."/>
            <person name="Couloux A."/>
            <person name="Coutinho P.M."/>
            <person name="de Vries R.P."/>
            <person name="Dyer P.S."/>
            <person name="Fillinger S."/>
            <person name="Fournier E."/>
            <person name="Gout L."/>
            <person name="Hahn M."/>
            <person name="Kohn L."/>
            <person name="Lapalu N."/>
            <person name="Plummer K.M."/>
            <person name="Pradier J.M."/>
            <person name="Quevillon E."/>
            <person name="Sharon A."/>
            <person name="Simon A."/>
            <person name="ten Have A."/>
            <person name="Tudzynski B."/>
            <person name="Tudzynski P."/>
            <person name="Wincker P."/>
            <person name="Andrew M."/>
            <person name="Anthouard V."/>
            <person name="Beever R.E."/>
            <person name="Beffa R."/>
            <person name="Benoit I."/>
            <person name="Bouzid O."/>
            <person name="Brault B."/>
            <person name="Chen Z."/>
            <person name="Choquer M."/>
            <person name="Collemare J."/>
            <person name="Cotton P."/>
            <person name="Danchin E.G."/>
            <person name="Da Silva C."/>
            <person name="Gautier A."/>
            <person name="Giraud C."/>
            <person name="Giraud T."/>
            <person name="Gonzalez C."/>
            <person name="Grossetete S."/>
            <person name="Guldener U."/>
            <person name="Henrissat B."/>
            <person name="Howlett B.J."/>
            <person name="Kodira C."/>
            <person name="Kretschmer M."/>
            <person name="Lappartient A."/>
            <person name="Leroch M."/>
            <person name="Levis C."/>
            <person name="Mauceli E."/>
            <person name="Neuveglise C."/>
            <person name="Oeser B."/>
            <person name="Pearson M."/>
            <person name="Poulain J."/>
            <person name="Poussereau N."/>
            <person name="Quesneville H."/>
            <person name="Rascle C."/>
            <person name="Schumacher J."/>
            <person name="Segurens B."/>
            <person name="Sexton A."/>
            <person name="Silva E."/>
            <person name="Sirven C."/>
            <person name="Soanes D.M."/>
            <person name="Talbot N.J."/>
            <person name="Templeton M."/>
            <person name="Yandava C."/>
            <person name="Yarden O."/>
            <person name="Zeng Q."/>
            <person name="Rollins J.A."/>
            <person name="Lebrun M.H."/>
            <person name="Dickman M."/>
        </authorList>
    </citation>
    <scope>NUCLEOTIDE SEQUENCE [LARGE SCALE GENOMIC DNA]</scope>
    <source>
        <strain evidence="7 8">B05.10</strain>
    </source>
</reference>
<evidence type="ECO:0000256" key="5">
    <source>
        <dbReference type="PIRSR" id="PIRSR604254-1"/>
    </source>
</evidence>
<feature type="transmembrane region" description="Helical" evidence="6">
    <location>
        <begin position="113"/>
        <end position="132"/>
    </location>
</feature>
<dbReference type="GO" id="GO:0046872">
    <property type="term" value="F:metal ion binding"/>
    <property type="evidence" value="ECO:0007669"/>
    <property type="project" value="UniProtKB-KW"/>
</dbReference>
<dbReference type="GO" id="GO:0016020">
    <property type="term" value="C:membrane"/>
    <property type="evidence" value="ECO:0007669"/>
    <property type="project" value="UniProtKB-SubCell"/>
</dbReference>
<name>A0A384J9P5_BOTFB</name>
<feature type="transmembrane region" description="Helical" evidence="6">
    <location>
        <begin position="179"/>
        <end position="196"/>
    </location>
</feature>
<evidence type="ECO:0008006" key="9">
    <source>
        <dbReference type="Google" id="ProtNLM"/>
    </source>
</evidence>
<dbReference type="OrthoDB" id="529367at2759"/>
<protein>
    <recommendedName>
        <fullName evidence="9">Hemolysin-III channel protein Izh2</fullName>
    </recommendedName>
</protein>
<dbReference type="Pfam" id="PF03006">
    <property type="entry name" value="HlyIII"/>
    <property type="match status" value="1"/>
</dbReference>
<feature type="transmembrane region" description="Helical" evidence="6">
    <location>
        <begin position="240"/>
        <end position="259"/>
    </location>
</feature>
<dbReference type="PANTHER" id="PTHR20855:SF130">
    <property type="entry name" value="HAEMOLYSIN-III FAMILY PROTEIN"/>
    <property type="match status" value="1"/>
</dbReference>
<dbReference type="GeneID" id="36393952"/>
<organism evidence="7 8">
    <name type="scientific">Botryotinia fuckeliana (strain B05.10)</name>
    <name type="common">Noble rot fungus</name>
    <name type="synonym">Botrytis cinerea</name>
    <dbReference type="NCBI Taxonomy" id="332648"/>
    <lineage>
        <taxon>Eukaryota</taxon>
        <taxon>Fungi</taxon>
        <taxon>Dikarya</taxon>
        <taxon>Ascomycota</taxon>
        <taxon>Pezizomycotina</taxon>
        <taxon>Leotiomycetes</taxon>
        <taxon>Helotiales</taxon>
        <taxon>Sclerotiniaceae</taxon>
        <taxon>Botrytis</taxon>
    </lineage>
</organism>
<evidence type="ECO:0000256" key="3">
    <source>
        <dbReference type="ARBA" id="ARBA00022989"/>
    </source>
</evidence>
<feature type="transmembrane region" description="Helical" evidence="6">
    <location>
        <begin position="152"/>
        <end position="172"/>
    </location>
</feature>
<evidence type="ECO:0000256" key="6">
    <source>
        <dbReference type="SAM" id="Phobius"/>
    </source>
</evidence>
<dbReference type="KEGG" id="bfu:BCIN_02g06350"/>
<reference evidence="7 8" key="3">
    <citation type="journal article" date="2017" name="Mol. Plant Pathol.">
        <title>A gapless genome sequence of the fungus Botrytis cinerea.</title>
        <authorList>
            <person name="Van Kan J.A."/>
            <person name="Stassen J.H."/>
            <person name="Mosbach A."/>
            <person name="Van Der Lee T.A."/>
            <person name="Faino L."/>
            <person name="Farmer A.D."/>
            <person name="Papasotiriou D.G."/>
            <person name="Zhou S."/>
            <person name="Seidl M.F."/>
            <person name="Cottam E."/>
            <person name="Edel D."/>
            <person name="Hahn M."/>
            <person name="Schwartz D.C."/>
            <person name="Dietrich R.A."/>
            <person name="Widdison S."/>
            <person name="Scalliet G."/>
        </authorList>
    </citation>
    <scope>NUCLEOTIDE SEQUENCE [LARGE SCALE GENOMIC DNA]</scope>
    <source>
        <strain evidence="7 8">B05.10</strain>
    </source>
</reference>
<feature type="transmembrane region" description="Helical" evidence="6">
    <location>
        <begin position="208"/>
        <end position="228"/>
    </location>
</feature>
<keyword evidence="5" id="KW-0479">Metal-binding</keyword>
<keyword evidence="8" id="KW-1185">Reference proteome</keyword>
<reference evidence="7 8" key="2">
    <citation type="journal article" date="2012" name="Eukaryot. Cell">
        <title>Genome update of Botrytis cinerea strains B05.10 and T4.</title>
        <authorList>
            <person name="Staats M."/>
            <person name="van Kan J.A."/>
        </authorList>
    </citation>
    <scope>NUCLEOTIDE SEQUENCE [LARGE SCALE GENOMIC DNA]</scope>
    <source>
        <strain evidence="7 8">B05.10</strain>
    </source>
</reference>
<feature type="transmembrane region" description="Helical" evidence="6">
    <location>
        <begin position="80"/>
        <end position="101"/>
    </location>
</feature>
<dbReference type="RefSeq" id="XP_024547216.1">
    <property type="nucleotide sequence ID" value="XM_024691445.1"/>
</dbReference>
<gene>
    <name evidence="7" type="ORF">BCIN_02g06350</name>
</gene>
<proteinExistence type="predicted"/>
<dbReference type="InterPro" id="IPR004254">
    <property type="entry name" value="AdipoR/HlyIII-related"/>
</dbReference>
<keyword evidence="3 6" id="KW-1133">Transmembrane helix</keyword>
<accession>A0A384J9P5</accession>
<feature type="binding site" evidence="5">
    <location>
        <position position="277"/>
    </location>
    <ligand>
        <name>Zn(2+)</name>
        <dbReference type="ChEBI" id="CHEBI:29105"/>
    </ligand>
</feature>
<evidence type="ECO:0000256" key="1">
    <source>
        <dbReference type="ARBA" id="ARBA00004141"/>
    </source>
</evidence>
<evidence type="ECO:0000313" key="7">
    <source>
        <dbReference type="EMBL" id="ATZ47345.1"/>
    </source>
</evidence>
<keyword evidence="5" id="KW-0862">Zinc</keyword>